<protein>
    <submittedName>
        <fullName evidence="1">Uncharacterized protein</fullName>
    </submittedName>
</protein>
<dbReference type="Gene3D" id="2.40.70.10">
    <property type="entry name" value="Acid Proteases"/>
    <property type="match status" value="1"/>
</dbReference>
<organism evidence="1 2">
    <name type="scientific">Polyporus arcularius HHB13444</name>
    <dbReference type="NCBI Taxonomy" id="1314778"/>
    <lineage>
        <taxon>Eukaryota</taxon>
        <taxon>Fungi</taxon>
        <taxon>Dikarya</taxon>
        <taxon>Basidiomycota</taxon>
        <taxon>Agaricomycotina</taxon>
        <taxon>Agaricomycetes</taxon>
        <taxon>Polyporales</taxon>
        <taxon>Polyporaceae</taxon>
        <taxon>Polyporus</taxon>
    </lineage>
</organism>
<feature type="non-terminal residue" evidence="1">
    <location>
        <position position="1"/>
    </location>
</feature>
<gene>
    <name evidence="1" type="ORF">K466DRAFT_452471</name>
</gene>
<dbReference type="STRING" id="1314778.A0A5C3NNP5"/>
<keyword evidence="2" id="KW-1185">Reference proteome</keyword>
<name>A0A5C3NNP5_9APHY</name>
<feature type="non-terminal residue" evidence="1">
    <location>
        <position position="531"/>
    </location>
</feature>
<dbReference type="EMBL" id="ML212643">
    <property type="protein sequence ID" value="TFK78299.1"/>
    <property type="molecule type" value="Genomic_DNA"/>
</dbReference>
<dbReference type="InterPro" id="IPR021109">
    <property type="entry name" value="Peptidase_aspartic_dom_sf"/>
</dbReference>
<accession>A0A5C3NNP5</accession>
<dbReference type="InParanoid" id="A0A5C3NNP5"/>
<sequence length="531" mass="59496">GKITISNLNSWEHHCNLFFRERGIDDDKKVQKATFGFTNELLQDWYLANQDDYDTMSWKAFVVAIRSRFLPRGWASAIRSEIISTRMTDAHKFEDFVLSIEKLNARLRGTDARFSEAALRDIVTANAVEELAHLCSESPVVDIKDYADWKASLVSADLRRRRVLDLVSKQFATHKHTTYSGSSSTQATTSKSGGIPKLTDVDRKLLMDNEGCFKCRKFYAGHLANDCKVFPNSATYKPLTSKMAQDARAAYSKEKGRSATVGTVTDTDPNVMAAINVLNSPPAHASCVLGSGSDSEVCVSPFYAPHTLLSAIILSPSVESSALPLLIDSGAPSVLIREELAVRLQLPIRSLPEPYKLGNAWGVGENESTKYVKLRVALPDHSWSSITCRAIVVPSLCAPVILGKPFLESNQIIEDHSAPDDARRMEHLRFLRELRCTTAVRRIHADRHTVDASTCAATLVRDRVEQLAFQETLVREDTAMKAEFVDLFPEDIPHINHLPSDVYHRFVLKDPDMVIARRQYDCPKKYREAWK</sequence>
<reference evidence="1 2" key="1">
    <citation type="journal article" date="2019" name="Nat. Ecol. Evol.">
        <title>Megaphylogeny resolves global patterns of mushroom evolution.</title>
        <authorList>
            <person name="Varga T."/>
            <person name="Krizsan K."/>
            <person name="Foldi C."/>
            <person name="Dima B."/>
            <person name="Sanchez-Garcia M."/>
            <person name="Sanchez-Ramirez S."/>
            <person name="Szollosi G.J."/>
            <person name="Szarkandi J.G."/>
            <person name="Papp V."/>
            <person name="Albert L."/>
            <person name="Andreopoulos W."/>
            <person name="Angelini C."/>
            <person name="Antonin V."/>
            <person name="Barry K.W."/>
            <person name="Bougher N.L."/>
            <person name="Buchanan P."/>
            <person name="Buyck B."/>
            <person name="Bense V."/>
            <person name="Catcheside P."/>
            <person name="Chovatia M."/>
            <person name="Cooper J."/>
            <person name="Damon W."/>
            <person name="Desjardin D."/>
            <person name="Finy P."/>
            <person name="Geml J."/>
            <person name="Haridas S."/>
            <person name="Hughes K."/>
            <person name="Justo A."/>
            <person name="Karasinski D."/>
            <person name="Kautmanova I."/>
            <person name="Kiss B."/>
            <person name="Kocsube S."/>
            <person name="Kotiranta H."/>
            <person name="LaButti K.M."/>
            <person name="Lechner B.E."/>
            <person name="Liimatainen K."/>
            <person name="Lipzen A."/>
            <person name="Lukacs Z."/>
            <person name="Mihaltcheva S."/>
            <person name="Morgado L.N."/>
            <person name="Niskanen T."/>
            <person name="Noordeloos M.E."/>
            <person name="Ohm R.A."/>
            <person name="Ortiz-Santana B."/>
            <person name="Ovrebo C."/>
            <person name="Racz N."/>
            <person name="Riley R."/>
            <person name="Savchenko A."/>
            <person name="Shiryaev A."/>
            <person name="Soop K."/>
            <person name="Spirin V."/>
            <person name="Szebenyi C."/>
            <person name="Tomsovsky M."/>
            <person name="Tulloss R.E."/>
            <person name="Uehling J."/>
            <person name="Grigoriev I.V."/>
            <person name="Vagvolgyi C."/>
            <person name="Papp T."/>
            <person name="Martin F.M."/>
            <person name="Miettinen O."/>
            <person name="Hibbett D.S."/>
            <person name="Nagy L.G."/>
        </authorList>
    </citation>
    <scope>NUCLEOTIDE SEQUENCE [LARGE SCALE GENOMIC DNA]</scope>
    <source>
        <strain evidence="1 2">HHB13444</strain>
    </source>
</reference>
<evidence type="ECO:0000313" key="1">
    <source>
        <dbReference type="EMBL" id="TFK78299.1"/>
    </source>
</evidence>
<evidence type="ECO:0000313" key="2">
    <source>
        <dbReference type="Proteomes" id="UP000308197"/>
    </source>
</evidence>
<dbReference type="AlphaFoldDB" id="A0A5C3NNP5"/>
<proteinExistence type="predicted"/>
<dbReference type="CDD" id="cd00303">
    <property type="entry name" value="retropepsin_like"/>
    <property type="match status" value="1"/>
</dbReference>
<dbReference type="Proteomes" id="UP000308197">
    <property type="component" value="Unassembled WGS sequence"/>
</dbReference>